<dbReference type="Proteomes" id="UP000005753">
    <property type="component" value="Chromosome"/>
</dbReference>
<dbReference type="PANTHER" id="PTHR11644">
    <property type="entry name" value="CYTIDINE DEAMINASE"/>
    <property type="match status" value="1"/>
</dbReference>
<dbReference type="PROSITE" id="PS51747">
    <property type="entry name" value="CYT_DCMP_DEAMINASES_2"/>
    <property type="match status" value="1"/>
</dbReference>
<dbReference type="GO" id="GO:0005829">
    <property type="term" value="C:cytosol"/>
    <property type="evidence" value="ECO:0007669"/>
    <property type="project" value="TreeGrafter"/>
</dbReference>
<evidence type="ECO:0000259" key="2">
    <source>
        <dbReference type="PROSITE" id="PS51747"/>
    </source>
</evidence>
<dbReference type="InterPro" id="IPR016193">
    <property type="entry name" value="Cytidine_deaminase-like"/>
</dbReference>
<name>I5ASZ7_EUBC6</name>
<comment type="similarity">
    <text evidence="1">Belongs to the cytidine and deoxycytidylate deaminase family.</text>
</comment>
<proteinExistence type="inferred from homology"/>
<organism evidence="3 4">
    <name type="scientific">Eubacterium cellulosolvens (strain ATCC 43171 / JCM 9499 / 6)</name>
    <name type="common">Cillobacterium cellulosolvens</name>
    <dbReference type="NCBI Taxonomy" id="633697"/>
    <lineage>
        <taxon>Bacteria</taxon>
        <taxon>Bacillati</taxon>
        <taxon>Bacillota</taxon>
        <taxon>Clostridia</taxon>
        <taxon>Eubacteriales</taxon>
        <taxon>Eubacteriaceae</taxon>
        <taxon>Eubacterium</taxon>
    </lineage>
</organism>
<dbReference type="InterPro" id="IPR002125">
    <property type="entry name" value="CMP_dCMP_dom"/>
</dbReference>
<reference evidence="3 4" key="1">
    <citation type="submission" date="2010-08" db="EMBL/GenBank/DDBJ databases">
        <authorList>
            <consortium name="US DOE Joint Genome Institute (JGI-PGF)"/>
            <person name="Lucas S."/>
            <person name="Copeland A."/>
            <person name="Lapidus A."/>
            <person name="Cheng J.-F."/>
            <person name="Bruce D."/>
            <person name="Goodwin L."/>
            <person name="Pitluck S."/>
            <person name="Land M.L."/>
            <person name="Hauser L."/>
            <person name="Chang Y.-J."/>
            <person name="Anderson I.J."/>
            <person name="Johnson E."/>
            <person name="Mulhopadhyay B."/>
            <person name="Kyrpides N."/>
            <person name="Woyke T.J."/>
        </authorList>
    </citation>
    <scope>NUCLEOTIDE SEQUENCE [LARGE SCALE GENOMIC DNA]</scope>
    <source>
        <strain evidence="3 4">6</strain>
    </source>
</reference>
<dbReference type="AlphaFoldDB" id="I5ASZ7"/>
<sequence length="162" mass="17738">MTKEDYSELAAAAIRARQMAYAPYSRFLVGAALLDGEGRIWTGCNVENASYPAGSCAERNAICKAVSEGVREIKAIAICGAPKNHVEKTTRSFASNSKGSTDICETAESIEYPECPPCGICRQVMREFGRPDLEIVLVKSARKYRVLTLEELLPESFGPEHM</sequence>
<dbReference type="GO" id="GO:0004126">
    <property type="term" value="F:cytidine deaminase activity"/>
    <property type="evidence" value="ECO:0007669"/>
    <property type="project" value="TreeGrafter"/>
</dbReference>
<feature type="domain" description="CMP/dCMP-type deaminase" evidence="2">
    <location>
        <begin position="4"/>
        <end position="160"/>
    </location>
</feature>
<dbReference type="CDD" id="cd01283">
    <property type="entry name" value="cytidine_deaminase"/>
    <property type="match status" value="1"/>
</dbReference>
<dbReference type="NCBIfam" id="NF004064">
    <property type="entry name" value="PRK05578.1"/>
    <property type="match status" value="1"/>
</dbReference>
<dbReference type="Pfam" id="PF00383">
    <property type="entry name" value="dCMP_cyt_deam_1"/>
    <property type="match status" value="1"/>
</dbReference>
<dbReference type="Gene3D" id="3.40.140.10">
    <property type="entry name" value="Cytidine Deaminase, domain 2"/>
    <property type="match status" value="1"/>
</dbReference>
<evidence type="ECO:0000313" key="3">
    <source>
        <dbReference type="EMBL" id="EIM56920.1"/>
    </source>
</evidence>
<dbReference type="OrthoDB" id="9795347at2"/>
<dbReference type="STRING" id="633697.EubceDRAFT1_1103"/>
<gene>
    <name evidence="3" type="ORF">EubceDRAFT1_1103</name>
</gene>
<dbReference type="HOGENOM" id="CLU_097262_1_1_9"/>
<protein>
    <submittedName>
        <fullName evidence="3">Cytidine deaminase</fullName>
    </submittedName>
</protein>
<accession>I5ASZ7</accession>
<dbReference type="GO" id="GO:0055086">
    <property type="term" value="P:nucleobase-containing small molecule metabolic process"/>
    <property type="evidence" value="ECO:0007669"/>
    <property type="project" value="UniProtKB-ARBA"/>
</dbReference>
<dbReference type="EMBL" id="CM001487">
    <property type="protein sequence ID" value="EIM56920.1"/>
    <property type="molecule type" value="Genomic_DNA"/>
</dbReference>
<evidence type="ECO:0000256" key="1">
    <source>
        <dbReference type="ARBA" id="ARBA00006576"/>
    </source>
</evidence>
<dbReference type="SUPFAM" id="SSF53927">
    <property type="entry name" value="Cytidine deaminase-like"/>
    <property type="match status" value="1"/>
</dbReference>
<reference evidence="3 4" key="2">
    <citation type="submission" date="2012-02" db="EMBL/GenBank/DDBJ databases">
        <title>Improved High-Quality Draft sequence of Eubacterium cellulosolvens 6.</title>
        <authorList>
            <consortium name="US DOE Joint Genome Institute"/>
            <person name="Lucas S."/>
            <person name="Han J."/>
            <person name="Lapidus A."/>
            <person name="Cheng J.-F."/>
            <person name="Goodwin L."/>
            <person name="Pitluck S."/>
            <person name="Peters L."/>
            <person name="Mikhailova N."/>
            <person name="Gu W."/>
            <person name="Detter J.C."/>
            <person name="Han C."/>
            <person name="Tapia R."/>
            <person name="Land M."/>
            <person name="Hauser L."/>
            <person name="Kyrpides N."/>
            <person name="Ivanova N."/>
            <person name="Pagani I."/>
            <person name="Johnson E."/>
            <person name="Mukhopadhyay B."/>
            <person name="Anderson I."/>
            <person name="Woyke T."/>
        </authorList>
    </citation>
    <scope>NUCLEOTIDE SEQUENCE [LARGE SCALE GENOMIC DNA]</scope>
    <source>
        <strain evidence="3 4">6</strain>
    </source>
</reference>
<dbReference type="PANTHER" id="PTHR11644:SF2">
    <property type="entry name" value="CYTIDINE DEAMINASE"/>
    <property type="match status" value="1"/>
</dbReference>
<evidence type="ECO:0000313" key="4">
    <source>
        <dbReference type="Proteomes" id="UP000005753"/>
    </source>
</evidence>
<dbReference type="eggNOG" id="COG0295">
    <property type="taxonomic scope" value="Bacteria"/>
</dbReference>
<dbReference type="GO" id="GO:0072527">
    <property type="term" value="P:pyrimidine-containing compound metabolic process"/>
    <property type="evidence" value="ECO:0007669"/>
    <property type="project" value="UniProtKB-ARBA"/>
</dbReference>
<dbReference type="InterPro" id="IPR050202">
    <property type="entry name" value="Cyt/Deoxycyt_deaminase"/>
</dbReference>
<dbReference type="GO" id="GO:0008270">
    <property type="term" value="F:zinc ion binding"/>
    <property type="evidence" value="ECO:0007669"/>
    <property type="project" value="TreeGrafter"/>
</dbReference>
<keyword evidence="4" id="KW-1185">Reference proteome</keyword>